<evidence type="ECO:0000256" key="3">
    <source>
        <dbReference type="ARBA" id="ARBA00022490"/>
    </source>
</evidence>
<dbReference type="GO" id="GO:0061133">
    <property type="term" value="F:endopeptidase activator activity"/>
    <property type="evidence" value="ECO:0007669"/>
    <property type="project" value="TreeGrafter"/>
</dbReference>
<gene>
    <name evidence="7" type="ORF">Taro_056093</name>
</gene>
<dbReference type="GO" id="GO:0070628">
    <property type="term" value="F:proteasome binding"/>
    <property type="evidence" value="ECO:0007669"/>
    <property type="project" value="TreeGrafter"/>
</dbReference>
<dbReference type="GO" id="GO:0005634">
    <property type="term" value="C:nucleus"/>
    <property type="evidence" value="ECO:0007669"/>
    <property type="project" value="UniProtKB-SubCell"/>
</dbReference>
<dbReference type="PANTHER" id="PTHR12225">
    <property type="entry name" value="ADHESION REGULATING MOLECULE 1 110 KDA CELL MEMBRANE GLYCOPROTEIN"/>
    <property type="match status" value="1"/>
</dbReference>
<evidence type="ECO:0000313" key="7">
    <source>
        <dbReference type="EMBL" id="MQM23032.1"/>
    </source>
</evidence>
<dbReference type="EMBL" id="NMUH01014790">
    <property type="protein sequence ID" value="MQM23032.1"/>
    <property type="molecule type" value="Genomic_DNA"/>
</dbReference>
<evidence type="ECO:0000256" key="1">
    <source>
        <dbReference type="ARBA" id="ARBA00004123"/>
    </source>
</evidence>
<name>A0A843XVA4_COLES</name>
<feature type="domain" description="Pru" evidence="6">
    <location>
        <begin position="1"/>
        <end position="98"/>
    </location>
</feature>
<accession>A0A843XVA4</accession>
<dbReference type="Gene3D" id="2.30.29.70">
    <property type="entry name" value="Proteasomal ubiquitin receptor Rpn13/ADRM1"/>
    <property type="match status" value="2"/>
</dbReference>
<comment type="subcellular location">
    <subcellularLocation>
        <location evidence="2">Cytoplasm</location>
    </subcellularLocation>
    <subcellularLocation>
        <location evidence="1">Nucleus</location>
    </subcellularLocation>
</comment>
<dbReference type="InterPro" id="IPR006773">
    <property type="entry name" value="Rpn13/ADRM1"/>
</dbReference>
<dbReference type="PROSITE" id="PS51917">
    <property type="entry name" value="PRU"/>
    <property type="match status" value="1"/>
</dbReference>
<dbReference type="Pfam" id="PF04683">
    <property type="entry name" value="Rpn13_ADRM1_Pru"/>
    <property type="match status" value="1"/>
</dbReference>
<reference evidence="7" key="1">
    <citation type="submission" date="2017-07" db="EMBL/GenBank/DDBJ databases">
        <title>Taro Niue Genome Assembly and Annotation.</title>
        <authorList>
            <person name="Atibalentja N."/>
            <person name="Keating K."/>
            <person name="Fields C.J."/>
        </authorList>
    </citation>
    <scope>NUCLEOTIDE SEQUENCE</scope>
    <source>
        <strain evidence="7">Niue_2</strain>
        <tissue evidence="7">Leaf</tissue>
    </source>
</reference>
<dbReference type="PANTHER" id="PTHR12225:SF0">
    <property type="entry name" value="PROTEASOMAL UBIQUITIN RECEPTOR ADRM1"/>
    <property type="match status" value="1"/>
</dbReference>
<evidence type="ECO:0000313" key="8">
    <source>
        <dbReference type="Proteomes" id="UP000652761"/>
    </source>
</evidence>
<keyword evidence="3" id="KW-0963">Cytoplasm</keyword>
<sequence>MEDVPPMQEVMLEFRAGKMSLEGTRVVPDTRKGLVRIGRDQIVFPDEAVFEKVSQSSDRVYILKFSSDNRKFFFWLQEANSERDSQICDSVNYFINRPLDILGEEEPEASVPMEMPGMTEDTADDDTSSRFVYYLL</sequence>
<dbReference type="GO" id="GO:0005737">
    <property type="term" value="C:cytoplasm"/>
    <property type="evidence" value="ECO:0007669"/>
    <property type="project" value="UniProtKB-SubCell"/>
</dbReference>
<keyword evidence="5" id="KW-0539">Nucleus</keyword>
<dbReference type="Proteomes" id="UP000652761">
    <property type="component" value="Unassembled WGS sequence"/>
</dbReference>
<protein>
    <recommendedName>
        <fullName evidence="6">Pru domain-containing protein</fullName>
    </recommendedName>
</protein>
<dbReference type="InterPro" id="IPR038633">
    <property type="entry name" value="Rpn13/ADRM1_Pru_sf"/>
</dbReference>
<dbReference type="OrthoDB" id="340431at2759"/>
<proteinExistence type="predicted"/>
<dbReference type="InterPro" id="IPR044868">
    <property type="entry name" value="Rpn13/ADRM1_Pru"/>
</dbReference>
<dbReference type="GO" id="GO:0008541">
    <property type="term" value="C:proteasome regulatory particle, lid subcomplex"/>
    <property type="evidence" value="ECO:0007669"/>
    <property type="project" value="TreeGrafter"/>
</dbReference>
<keyword evidence="4" id="KW-0647">Proteasome</keyword>
<evidence type="ECO:0000256" key="5">
    <source>
        <dbReference type="ARBA" id="ARBA00023242"/>
    </source>
</evidence>
<organism evidence="7 8">
    <name type="scientific">Colocasia esculenta</name>
    <name type="common">Wild taro</name>
    <name type="synonym">Arum esculentum</name>
    <dbReference type="NCBI Taxonomy" id="4460"/>
    <lineage>
        <taxon>Eukaryota</taxon>
        <taxon>Viridiplantae</taxon>
        <taxon>Streptophyta</taxon>
        <taxon>Embryophyta</taxon>
        <taxon>Tracheophyta</taxon>
        <taxon>Spermatophyta</taxon>
        <taxon>Magnoliopsida</taxon>
        <taxon>Liliopsida</taxon>
        <taxon>Araceae</taxon>
        <taxon>Aroideae</taxon>
        <taxon>Colocasieae</taxon>
        <taxon>Colocasia</taxon>
    </lineage>
</organism>
<comment type="caution">
    <text evidence="7">The sequence shown here is derived from an EMBL/GenBank/DDBJ whole genome shotgun (WGS) entry which is preliminary data.</text>
</comment>
<evidence type="ECO:0000256" key="2">
    <source>
        <dbReference type="ARBA" id="ARBA00004496"/>
    </source>
</evidence>
<evidence type="ECO:0000259" key="6">
    <source>
        <dbReference type="PROSITE" id="PS51917"/>
    </source>
</evidence>
<evidence type="ECO:0000256" key="4">
    <source>
        <dbReference type="ARBA" id="ARBA00022942"/>
    </source>
</evidence>
<dbReference type="AlphaFoldDB" id="A0A843XVA4"/>
<keyword evidence="8" id="KW-1185">Reference proteome</keyword>